<keyword evidence="17" id="KW-1185">Reference proteome</keyword>
<dbReference type="STRING" id="698762.SAMN00808754_1697"/>
<evidence type="ECO:0000259" key="13">
    <source>
        <dbReference type="Pfam" id="PF00712"/>
    </source>
</evidence>
<comment type="subcellular location">
    <subcellularLocation>
        <location evidence="1">Cytoplasm</location>
    </subcellularLocation>
</comment>
<dbReference type="RefSeq" id="WP_084665307.1">
    <property type="nucleotide sequence ID" value="NZ_LT838272.1"/>
</dbReference>
<feature type="domain" description="DNA polymerase III beta sliding clamp central" evidence="14">
    <location>
        <begin position="154"/>
        <end position="243"/>
    </location>
</feature>
<dbReference type="InterPro" id="IPR022635">
    <property type="entry name" value="DNA_polIII_beta_C"/>
</dbReference>
<evidence type="ECO:0000256" key="2">
    <source>
        <dbReference type="ARBA" id="ARBA00010752"/>
    </source>
</evidence>
<dbReference type="InterPro" id="IPR001001">
    <property type="entry name" value="DNA_polIII_beta"/>
</dbReference>
<dbReference type="NCBIfam" id="TIGR00663">
    <property type="entry name" value="dnan"/>
    <property type="match status" value="1"/>
</dbReference>
<dbReference type="EMBL" id="LT838272">
    <property type="protein sequence ID" value="SMB96871.1"/>
    <property type="molecule type" value="Genomic_DNA"/>
</dbReference>
<evidence type="ECO:0000313" key="17">
    <source>
        <dbReference type="Proteomes" id="UP000192569"/>
    </source>
</evidence>
<evidence type="ECO:0000256" key="5">
    <source>
        <dbReference type="ARBA" id="ARBA00022679"/>
    </source>
</evidence>
<name>A0A1W1VUU8_9FIRM</name>
<evidence type="ECO:0000256" key="11">
    <source>
        <dbReference type="ARBA" id="ARBA00033275"/>
    </source>
</evidence>
<evidence type="ECO:0000259" key="15">
    <source>
        <dbReference type="Pfam" id="PF02768"/>
    </source>
</evidence>
<dbReference type="PANTHER" id="PTHR30478">
    <property type="entry name" value="DNA POLYMERASE III SUBUNIT BETA"/>
    <property type="match status" value="1"/>
</dbReference>
<dbReference type="CDD" id="cd00140">
    <property type="entry name" value="beta_clamp"/>
    <property type="match status" value="1"/>
</dbReference>
<dbReference type="InterPro" id="IPR022637">
    <property type="entry name" value="DNA_polIII_beta_cen"/>
</dbReference>
<feature type="domain" description="DNA polymerase III beta sliding clamp C-terminal" evidence="15">
    <location>
        <begin position="246"/>
        <end position="371"/>
    </location>
</feature>
<evidence type="ECO:0000256" key="6">
    <source>
        <dbReference type="ARBA" id="ARBA00022695"/>
    </source>
</evidence>
<keyword evidence="4" id="KW-0963">Cytoplasm</keyword>
<evidence type="ECO:0000256" key="1">
    <source>
        <dbReference type="ARBA" id="ARBA00004496"/>
    </source>
</evidence>
<dbReference type="InterPro" id="IPR046938">
    <property type="entry name" value="DNA_clamp_sf"/>
</dbReference>
<dbReference type="Gene3D" id="3.70.10.10">
    <property type="match status" value="1"/>
</dbReference>
<dbReference type="AlphaFoldDB" id="A0A1W1VUU8"/>
<feature type="domain" description="DNA polymerase III beta sliding clamp N-terminal" evidence="13">
    <location>
        <begin position="1"/>
        <end position="119"/>
    </location>
</feature>
<dbReference type="Pfam" id="PF02768">
    <property type="entry name" value="DNA_pol3_beta_3"/>
    <property type="match status" value="1"/>
</dbReference>
<dbReference type="GO" id="GO:0006271">
    <property type="term" value="P:DNA strand elongation involved in DNA replication"/>
    <property type="evidence" value="ECO:0007669"/>
    <property type="project" value="TreeGrafter"/>
</dbReference>
<evidence type="ECO:0000256" key="4">
    <source>
        <dbReference type="ARBA" id="ARBA00022490"/>
    </source>
</evidence>
<sequence length="382" mass="41355">MQIVCKTRELREAVGFAKKMLPKATTLPVLEGIMLEAQGGEFRIMAHDLECGVILKVSGARVEKEGRALVPGKAFSLLVEKFTAEETAIDASDGNVTIQCGSSRAELTGMDPDLYPELPSQQEYREVVVVLEELLPALRETFSFTNPSGWEAYVRSVLWEVEEEDVLNLVATDTHRLVVRRVPGVKTGGTRGAWLLPVAGLARMAGVLSGSTGHAAVRFSENFARIITAGGAFYMRLLSGSYPPYRQVIPREDAPVSVVVDAGVLRSALERARVLKQGSKDDPVVMIAPVAGADVLTVKTVRCEYGALEEVLEAEVRGGSGFPVYLNSKYLLSALRGASDRVVLDIYAPLKPVVVRRAGSEDYLALVLPVRVPETEAAEKCA</sequence>
<dbReference type="Proteomes" id="UP000192569">
    <property type="component" value="Chromosome I"/>
</dbReference>
<evidence type="ECO:0000256" key="9">
    <source>
        <dbReference type="ARBA" id="ARBA00023125"/>
    </source>
</evidence>
<keyword evidence="5" id="KW-0808">Transferase</keyword>
<dbReference type="InterPro" id="IPR022634">
    <property type="entry name" value="DNA_polIII_beta_N"/>
</dbReference>
<dbReference type="GO" id="GO:0005737">
    <property type="term" value="C:cytoplasm"/>
    <property type="evidence" value="ECO:0007669"/>
    <property type="project" value="UniProtKB-SubCell"/>
</dbReference>
<keyword evidence="7" id="KW-0235">DNA replication</keyword>
<dbReference type="SUPFAM" id="SSF55979">
    <property type="entry name" value="DNA clamp"/>
    <property type="match status" value="3"/>
</dbReference>
<keyword evidence="8" id="KW-0239">DNA-directed DNA polymerase</keyword>
<dbReference type="GO" id="GO:0003677">
    <property type="term" value="F:DNA binding"/>
    <property type="evidence" value="ECO:0007669"/>
    <property type="project" value="UniProtKB-KW"/>
</dbReference>
<reference evidence="16 17" key="1">
    <citation type="submission" date="2017-04" db="EMBL/GenBank/DDBJ databases">
        <authorList>
            <person name="Afonso C.L."/>
            <person name="Miller P.J."/>
            <person name="Scott M.A."/>
            <person name="Spackman E."/>
            <person name="Goraichik I."/>
            <person name="Dimitrov K.M."/>
            <person name="Suarez D.L."/>
            <person name="Swayne D.E."/>
        </authorList>
    </citation>
    <scope>NUCLEOTIDE SEQUENCE [LARGE SCALE GENOMIC DNA]</scope>
    <source>
        <strain evidence="16 17">ToBE</strain>
    </source>
</reference>
<accession>A0A1W1VUU8</accession>
<dbReference type="PANTHER" id="PTHR30478:SF0">
    <property type="entry name" value="BETA SLIDING CLAMP"/>
    <property type="match status" value="1"/>
</dbReference>
<protein>
    <recommendedName>
        <fullName evidence="3">Beta sliding clamp</fullName>
    </recommendedName>
    <alternativeName>
        <fullName evidence="12">Beta-clamp processivity factor</fullName>
    </alternativeName>
    <alternativeName>
        <fullName evidence="10">DNA polymerase III beta sliding clamp subunit</fullName>
    </alternativeName>
    <alternativeName>
        <fullName evidence="11">DNA polymerase III subunit beta</fullName>
    </alternativeName>
</protein>
<evidence type="ECO:0000313" key="16">
    <source>
        <dbReference type="EMBL" id="SMB96871.1"/>
    </source>
</evidence>
<evidence type="ECO:0000256" key="8">
    <source>
        <dbReference type="ARBA" id="ARBA00022932"/>
    </source>
</evidence>
<dbReference type="SMART" id="SM00480">
    <property type="entry name" value="POL3Bc"/>
    <property type="match status" value="1"/>
</dbReference>
<dbReference type="OrthoDB" id="8421503at2"/>
<evidence type="ECO:0000256" key="10">
    <source>
        <dbReference type="ARBA" id="ARBA00030988"/>
    </source>
</evidence>
<dbReference type="Gene3D" id="3.10.150.10">
    <property type="entry name" value="DNA Polymerase III, subunit A, domain 2"/>
    <property type="match status" value="1"/>
</dbReference>
<dbReference type="GO" id="GO:0009360">
    <property type="term" value="C:DNA polymerase III complex"/>
    <property type="evidence" value="ECO:0007669"/>
    <property type="project" value="InterPro"/>
</dbReference>
<evidence type="ECO:0000256" key="7">
    <source>
        <dbReference type="ARBA" id="ARBA00022705"/>
    </source>
</evidence>
<comment type="similarity">
    <text evidence="2">Belongs to the beta sliding clamp family.</text>
</comment>
<dbReference type="Pfam" id="PF00712">
    <property type="entry name" value="DNA_pol3_beta"/>
    <property type="match status" value="1"/>
</dbReference>
<dbReference type="GO" id="GO:0008408">
    <property type="term" value="F:3'-5' exonuclease activity"/>
    <property type="evidence" value="ECO:0007669"/>
    <property type="project" value="InterPro"/>
</dbReference>
<evidence type="ECO:0000259" key="14">
    <source>
        <dbReference type="Pfam" id="PF02767"/>
    </source>
</evidence>
<keyword evidence="9" id="KW-0238">DNA-binding</keyword>
<gene>
    <name evidence="16" type="ORF">SAMN00808754_1697</name>
</gene>
<organism evidence="16 17">
    <name type="scientific">Thermanaeromonas toyohensis ToBE</name>
    <dbReference type="NCBI Taxonomy" id="698762"/>
    <lineage>
        <taxon>Bacteria</taxon>
        <taxon>Bacillati</taxon>
        <taxon>Bacillota</taxon>
        <taxon>Clostridia</taxon>
        <taxon>Neomoorellales</taxon>
        <taxon>Neomoorellaceae</taxon>
        <taxon>Thermanaeromonas</taxon>
    </lineage>
</organism>
<dbReference type="GO" id="GO:0003887">
    <property type="term" value="F:DNA-directed DNA polymerase activity"/>
    <property type="evidence" value="ECO:0007669"/>
    <property type="project" value="UniProtKB-KW"/>
</dbReference>
<proteinExistence type="inferred from homology"/>
<evidence type="ECO:0000256" key="3">
    <source>
        <dbReference type="ARBA" id="ARBA00021035"/>
    </source>
</evidence>
<dbReference type="Pfam" id="PF02767">
    <property type="entry name" value="DNA_pol3_beta_2"/>
    <property type="match status" value="1"/>
</dbReference>
<keyword evidence="6" id="KW-0548">Nucleotidyltransferase</keyword>
<evidence type="ECO:0000256" key="12">
    <source>
        <dbReference type="ARBA" id="ARBA00033276"/>
    </source>
</evidence>